<dbReference type="Proteomes" id="UP000598297">
    <property type="component" value="Unassembled WGS sequence"/>
</dbReference>
<gene>
    <name evidence="3" type="ORF">GUY60_34700</name>
</gene>
<name>A0A964V0T7_9ACTN</name>
<accession>A0A964V0T7</accession>
<reference evidence="3" key="1">
    <citation type="submission" date="2020-01" db="EMBL/GenBank/DDBJ databases">
        <title>Whole-genome analyses of novel actinobacteria.</title>
        <authorList>
            <person name="Sahin N."/>
        </authorList>
    </citation>
    <scope>NUCLEOTIDE SEQUENCE</scope>
    <source>
        <strain evidence="3">YC537</strain>
    </source>
</reference>
<evidence type="ECO:0000256" key="2">
    <source>
        <dbReference type="SAM" id="SignalP"/>
    </source>
</evidence>
<proteinExistence type="predicted"/>
<dbReference type="OrthoDB" id="3233951at2"/>
<feature type="region of interest" description="Disordered" evidence="1">
    <location>
        <begin position="25"/>
        <end position="58"/>
    </location>
</feature>
<evidence type="ECO:0000256" key="1">
    <source>
        <dbReference type="SAM" id="MobiDB-lite"/>
    </source>
</evidence>
<feature type="chain" id="PRO_5036891726" evidence="2">
    <location>
        <begin position="26"/>
        <end position="309"/>
    </location>
</feature>
<keyword evidence="3" id="KW-0645">Protease</keyword>
<dbReference type="InterPro" id="IPR043504">
    <property type="entry name" value="Peptidase_S1_PA_chymotrypsin"/>
</dbReference>
<dbReference type="SUPFAM" id="SSF50494">
    <property type="entry name" value="Trypsin-like serine proteases"/>
    <property type="match status" value="1"/>
</dbReference>
<dbReference type="GO" id="GO:0006508">
    <property type="term" value="P:proteolysis"/>
    <property type="evidence" value="ECO:0007669"/>
    <property type="project" value="UniProtKB-KW"/>
</dbReference>
<dbReference type="AlphaFoldDB" id="A0A964V0T7"/>
<dbReference type="Pfam" id="PF13365">
    <property type="entry name" value="Trypsin_2"/>
    <property type="match status" value="1"/>
</dbReference>
<keyword evidence="2" id="KW-0732">Signal</keyword>
<organism evidence="3 4">
    <name type="scientific">Streptomyces boluensis</name>
    <dbReference type="NCBI Taxonomy" id="1775135"/>
    <lineage>
        <taxon>Bacteria</taxon>
        <taxon>Bacillati</taxon>
        <taxon>Actinomycetota</taxon>
        <taxon>Actinomycetes</taxon>
        <taxon>Kitasatosporales</taxon>
        <taxon>Streptomycetaceae</taxon>
        <taxon>Streptomyces</taxon>
    </lineage>
</organism>
<comment type="caution">
    <text evidence="3">The sequence shown here is derived from an EMBL/GenBank/DDBJ whole genome shotgun (WGS) entry which is preliminary data.</text>
</comment>
<dbReference type="Gene3D" id="2.40.10.10">
    <property type="entry name" value="Trypsin-like serine proteases"/>
    <property type="match status" value="1"/>
</dbReference>
<sequence>MKKPLVGAFAAVLLIAGAGAAPAMAQDAEPTPGKAMAGAAQAGKAADSKGPVGPAKKKPRAVDFAGTVALSNCSGSVVRTAGAQPDDPALVMSNGHCLEGGMPGPGEVLVDQPSSRTFDLLDASGGELGTLKASKLAYGTMTDTDVSLYELTDTYAQIESEYGIKALELDAEHPTAGKAITVVSGYWKKTYSCDIDGFVPTLKEGDWTWKDSVRYTEACKTIGGTSGSPVVDDASGKVVAVNNTGNESGEECTVNNPCEVDENGKVTVRQGINYAQQTYQMVPCIVADSKIDLSAAGCGLPKPGAALVK</sequence>
<dbReference type="InterPro" id="IPR009003">
    <property type="entry name" value="Peptidase_S1_PA"/>
</dbReference>
<feature type="compositionally biased region" description="Low complexity" evidence="1">
    <location>
        <begin position="25"/>
        <end position="50"/>
    </location>
</feature>
<protein>
    <submittedName>
        <fullName evidence="3">Serine protease</fullName>
    </submittedName>
</protein>
<feature type="signal peptide" evidence="2">
    <location>
        <begin position="1"/>
        <end position="25"/>
    </location>
</feature>
<dbReference type="EMBL" id="JAAAHS010000503">
    <property type="protein sequence ID" value="NBE56492.1"/>
    <property type="molecule type" value="Genomic_DNA"/>
</dbReference>
<evidence type="ECO:0000313" key="3">
    <source>
        <dbReference type="EMBL" id="NBE56492.1"/>
    </source>
</evidence>
<evidence type="ECO:0000313" key="4">
    <source>
        <dbReference type="Proteomes" id="UP000598297"/>
    </source>
</evidence>
<keyword evidence="3" id="KW-0378">Hydrolase</keyword>
<dbReference type="GO" id="GO:0008233">
    <property type="term" value="F:peptidase activity"/>
    <property type="evidence" value="ECO:0007669"/>
    <property type="project" value="UniProtKB-KW"/>
</dbReference>
<dbReference type="RefSeq" id="WP_161705208.1">
    <property type="nucleotide sequence ID" value="NZ_JAAAHS010000503.1"/>
</dbReference>
<keyword evidence="4" id="KW-1185">Reference proteome</keyword>